<protein>
    <submittedName>
        <fullName evidence="1">Uncharacterized protein</fullName>
    </submittedName>
</protein>
<dbReference type="EMBL" id="LDTE01000063">
    <property type="protein sequence ID" value="KTT98683.1"/>
    <property type="molecule type" value="Genomic_DNA"/>
</dbReference>
<dbReference type="RefSeq" id="WP_058752523.1">
    <property type="nucleotide sequence ID" value="NZ_LDTE01000063.1"/>
</dbReference>
<accession>A0A147ISY5</accession>
<proteinExistence type="predicted"/>
<name>A0A147ISY5_9SPHN</name>
<organism evidence="1 2">
    <name type="scientific">Sphingomonas sanguinis</name>
    <dbReference type="NCBI Taxonomy" id="33051"/>
    <lineage>
        <taxon>Bacteria</taxon>
        <taxon>Pseudomonadati</taxon>
        <taxon>Pseudomonadota</taxon>
        <taxon>Alphaproteobacteria</taxon>
        <taxon>Sphingomonadales</taxon>
        <taxon>Sphingomonadaceae</taxon>
        <taxon>Sphingomonas</taxon>
    </lineage>
</organism>
<dbReference type="AlphaFoldDB" id="A0A147ISY5"/>
<gene>
    <name evidence="1" type="ORF">SB4_10555</name>
</gene>
<comment type="caution">
    <text evidence="1">The sequence shown here is derived from an EMBL/GenBank/DDBJ whole genome shotgun (WGS) entry which is preliminary data.</text>
</comment>
<sequence length="61" mass="6972">MTVSLLDQIRGYEAAANKILQEMDAAQALPDPARKQKEADCNRRLWPIYDALMKLTKLPEQ</sequence>
<reference evidence="1 2" key="1">
    <citation type="journal article" date="2016" name="Front. Microbiol.">
        <title>Genomic Resource of Rice Seed Associated Bacteria.</title>
        <authorList>
            <person name="Midha S."/>
            <person name="Bansal K."/>
            <person name="Sharma S."/>
            <person name="Kumar N."/>
            <person name="Patil P.P."/>
            <person name="Chaudhry V."/>
            <person name="Patil P.B."/>
        </authorList>
    </citation>
    <scope>NUCLEOTIDE SEQUENCE [LARGE SCALE GENOMIC DNA]</scope>
    <source>
        <strain evidence="1 2">SB4</strain>
    </source>
</reference>
<evidence type="ECO:0000313" key="1">
    <source>
        <dbReference type="EMBL" id="KTT98683.1"/>
    </source>
</evidence>
<evidence type="ECO:0000313" key="2">
    <source>
        <dbReference type="Proteomes" id="UP000074072"/>
    </source>
</evidence>
<dbReference type="PATRIC" id="fig|33051.4.peg.2862"/>
<dbReference type="Proteomes" id="UP000074072">
    <property type="component" value="Unassembled WGS sequence"/>
</dbReference>